<keyword evidence="1" id="KW-0500">Molybdenum</keyword>
<keyword evidence="1" id="KW-0501">Molybdenum cofactor biosynthesis</keyword>
<dbReference type="InterPro" id="IPR005110">
    <property type="entry name" value="MoeA_linker/N"/>
</dbReference>
<protein>
    <recommendedName>
        <fullName evidence="1">Molybdopterin molybdenumtransferase</fullName>
        <ecNumber evidence="1">2.10.1.1</ecNumber>
    </recommendedName>
</protein>
<dbReference type="EMBL" id="JAVRHS010000002">
    <property type="protein sequence ID" value="MDT0575486.1"/>
    <property type="molecule type" value="Genomic_DNA"/>
</dbReference>
<dbReference type="PANTHER" id="PTHR10192:SF5">
    <property type="entry name" value="GEPHYRIN"/>
    <property type="match status" value="1"/>
</dbReference>
<keyword evidence="1" id="KW-0460">Magnesium</keyword>
<dbReference type="Pfam" id="PF03453">
    <property type="entry name" value="MoeA_N"/>
    <property type="match status" value="1"/>
</dbReference>
<comment type="similarity">
    <text evidence="1">Belongs to the MoeA family.</text>
</comment>
<reference evidence="3 4" key="1">
    <citation type="submission" date="2023-09" db="EMBL/GenBank/DDBJ databases">
        <authorList>
            <person name="Rey-Velasco X."/>
        </authorList>
    </citation>
    <scope>NUCLEOTIDE SEQUENCE [LARGE SCALE GENOMIC DNA]</scope>
    <source>
        <strain evidence="3 4">F390</strain>
    </source>
</reference>
<dbReference type="SUPFAM" id="SSF63882">
    <property type="entry name" value="MoeA N-terminal region -like"/>
    <property type="match status" value="1"/>
</dbReference>
<dbReference type="InterPro" id="IPR036425">
    <property type="entry name" value="MoaB/Mog-like_dom_sf"/>
</dbReference>
<gene>
    <name evidence="3" type="ORF">RM533_04750</name>
</gene>
<proteinExistence type="inferred from homology"/>
<comment type="function">
    <text evidence="1">Catalyzes the insertion of molybdate into adenylated molybdopterin with the concomitant release of AMP.</text>
</comment>
<evidence type="ECO:0000259" key="2">
    <source>
        <dbReference type="Pfam" id="PF03453"/>
    </source>
</evidence>
<keyword evidence="4" id="KW-1185">Reference proteome</keyword>
<dbReference type="EC" id="2.10.1.1" evidence="1"/>
<dbReference type="PANTHER" id="PTHR10192">
    <property type="entry name" value="MOLYBDOPTERIN BIOSYNTHESIS PROTEIN"/>
    <property type="match status" value="1"/>
</dbReference>
<dbReference type="Gene3D" id="3.90.105.10">
    <property type="entry name" value="Molybdopterin biosynthesis moea protein, domain 2"/>
    <property type="match status" value="1"/>
</dbReference>
<comment type="pathway">
    <text evidence="1">Cofactor biosynthesis; molybdopterin biosynthesis.</text>
</comment>
<dbReference type="Gene3D" id="3.40.980.10">
    <property type="entry name" value="MoaB/Mog-like domain"/>
    <property type="match status" value="1"/>
</dbReference>
<sequence length="167" mass="17192">MADRGRQRGRSPVRDSTLAAGAAVRISAGAVLPGGADMMLVREDCRTSGALSRFSGSPPRPPGRHIHQPDLDFNTGHMVARAGGHITPARLAFAVSADLDRLQVGCAPQVAAIDSGTELRAQAAPDDLRPGDIPANNGLMLAGYPCAAQRIAPVSDDKAVLQAASPA</sequence>
<organism evidence="3 4">
    <name type="scientific">Croceicoccus esteveae</name>
    <dbReference type="NCBI Taxonomy" id="3075597"/>
    <lineage>
        <taxon>Bacteria</taxon>
        <taxon>Pseudomonadati</taxon>
        <taxon>Pseudomonadota</taxon>
        <taxon>Alphaproteobacteria</taxon>
        <taxon>Sphingomonadales</taxon>
        <taxon>Erythrobacteraceae</taxon>
        <taxon>Croceicoccus</taxon>
    </lineage>
</organism>
<keyword evidence="1" id="KW-0479">Metal-binding</keyword>
<dbReference type="InterPro" id="IPR038987">
    <property type="entry name" value="MoeA-like"/>
</dbReference>
<dbReference type="InterPro" id="IPR036135">
    <property type="entry name" value="MoeA_linker/N_sf"/>
</dbReference>
<name>A0ABU2ZFW3_9SPHN</name>
<evidence type="ECO:0000256" key="1">
    <source>
        <dbReference type="RuleBase" id="RU365090"/>
    </source>
</evidence>
<keyword evidence="1" id="KW-0808">Transferase</keyword>
<evidence type="ECO:0000313" key="3">
    <source>
        <dbReference type="EMBL" id="MDT0575486.1"/>
    </source>
</evidence>
<dbReference type="Gene3D" id="2.170.190.11">
    <property type="entry name" value="Molybdopterin biosynthesis moea protein, domain 3"/>
    <property type="match status" value="1"/>
</dbReference>
<comment type="cofactor">
    <cofactor evidence="1">
        <name>Mg(2+)</name>
        <dbReference type="ChEBI" id="CHEBI:18420"/>
    </cofactor>
</comment>
<feature type="domain" description="MoeA N-terminal and linker" evidence="2">
    <location>
        <begin position="13"/>
        <end position="96"/>
    </location>
</feature>
<dbReference type="Proteomes" id="UP001259803">
    <property type="component" value="Unassembled WGS sequence"/>
</dbReference>
<accession>A0ABU2ZFW3</accession>
<comment type="caution">
    <text evidence="3">The sequence shown here is derived from an EMBL/GenBank/DDBJ whole genome shotgun (WGS) entry which is preliminary data.</text>
</comment>
<dbReference type="RefSeq" id="WP_311340043.1">
    <property type="nucleotide sequence ID" value="NZ_JAVRHS010000002.1"/>
</dbReference>
<comment type="catalytic activity">
    <reaction evidence="1">
        <text>adenylyl-molybdopterin + molybdate = Mo-molybdopterin + AMP + H(+)</text>
        <dbReference type="Rhea" id="RHEA:35047"/>
        <dbReference type="ChEBI" id="CHEBI:15378"/>
        <dbReference type="ChEBI" id="CHEBI:36264"/>
        <dbReference type="ChEBI" id="CHEBI:62727"/>
        <dbReference type="ChEBI" id="CHEBI:71302"/>
        <dbReference type="ChEBI" id="CHEBI:456215"/>
    </reaction>
</comment>
<evidence type="ECO:0000313" key="4">
    <source>
        <dbReference type="Proteomes" id="UP001259803"/>
    </source>
</evidence>